<protein>
    <submittedName>
        <fullName evidence="1">Uncharacterized protein</fullName>
    </submittedName>
</protein>
<dbReference type="AlphaFoldDB" id="A0A8K0CX93"/>
<proteinExistence type="predicted"/>
<dbReference type="InterPro" id="IPR043502">
    <property type="entry name" value="DNA/RNA_pol_sf"/>
</dbReference>
<comment type="caution">
    <text evidence="1">The sequence shown here is derived from an EMBL/GenBank/DDBJ whole genome shotgun (WGS) entry which is preliminary data.</text>
</comment>
<reference evidence="1" key="1">
    <citation type="submission" date="2019-08" db="EMBL/GenBank/DDBJ databases">
        <title>The genome of the North American firefly Photinus pyralis.</title>
        <authorList>
            <consortium name="Photinus pyralis genome working group"/>
            <person name="Fallon T.R."/>
            <person name="Sander Lower S.E."/>
            <person name="Weng J.-K."/>
        </authorList>
    </citation>
    <scope>NUCLEOTIDE SEQUENCE</scope>
    <source>
        <strain evidence="1">TRF0915ILg1</strain>
        <tissue evidence="1">Whole body</tissue>
    </source>
</reference>
<evidence type="ECO:0000313" key="1">
    <source>
        <dbReference type="EMBL" id="KAF2894124.1"/>
    </source>
</evidence>
<dbReference type="PANTHER" id="PTHR47331:SF1">
    <property type="entry name" value="GAG-LIKE PROTEIN"/>
    <property type="match status" value="1"/>
</dbReference>
<organism evidence="1 2">
    <name type="scientific">Ignelater luminosus</name>
    <name type="common">Cucubano</name>
    <name type="synonym">Pyrophorus luminosus</name>
    <dbReference type="NCBI Taxonomy" id="2038154"/>
    <lineage>
        <taxon>Eukaryota</taxon>
        <taxon>Metazoa</taxon>
        <taxon>Ecdysozoa</taxon>
        <taxon>Arthropoda</taxon>
        <taxon>Hexapoda</taxon>
        <taxon>Insecta</taxon>
        <taxon>Pterygota</taxon>
        <taxon>Neoptera</taxon>
        <taxon>Endopterygota</taxon>
        <taxon>Coleoptera</taxon>
        <taxon>Polyphaga</taxon>
        <taxon>Elateriformia</taxon>
        <taxon>Elateroidea</taxon>
        <taxon>Elateridae</taxon>
        <taxon>Agrypninae</taxon>
        <taxon>Pyrophorini</taxon>
        <taxon>Ignelater</taxon>
    </lineage>
</organism>
<gene>
    <name evidence="1" type="ORF">ILUMI_12049</name>
</gene>
<sequence>MKPFRCLQFDGIVDADMYSRLLSSATIVGPFPSPIALQTTLGFRVSPEFRNLHCDVMREQIENGFMLPASQDDMLGPHYFIPHHGVSKLGSTSTPLHIVFDCSARSSRGKSLNYILHSGLKLQTDIVTILINFRLFPIAVTADLSKMYFQIEITPNHRKFQLLLWRFFPDDPLTPYRFNTVLFRNKSSPYLAIRAVRELASDENNLIRVGGRLRNANVTYNQQHPILLPKRNHLVSLYRLYSSQKPPYWSQISSFHFETKVFPRAAYPLMTDLPAPRVVQAKPFVHTGIDYSGSFYPDLEQNELAQQRIEWKFIPLKASHMGGIWEAQNKDVKTHLRKVVGNQILFLLVNF</sequence>
<evidence type="ECO:0000313" key="2">
    <source>
        <dbReference type="Proteomes" id="UP000801492"/>
    </source>
</evidence>
<dbReference type="Proteomes" id="UP000801492">
    <property type="component" value="Unassembled WGS sequence"/>
</dbReference>
<dbReference type="SUPFAM" id="SSF56672">
    <property type="entry name" value="DNA/RNA polymerases"/>
    <property type="match status" value="1"/>
</dbReference>
<name>A0A8K0CX93_IGNLU</name>
<keyword evidence="2" id="KW-1185">Reference proteome</keyword>
<dbReference type="Gene3D" id="3.30.420.10">
    <property type="entry name" value="Ribonuclease H-like superfamily/Ribonuclease H"/>
    <property type="match status" value="1"/>
</dbReference>
<dbReference type="InterPro" id="IPR036397">
    <property type="entry name" value="RNaseH_sf"/>
</dbReference>
<dbReference type="GO" id="GO:0003676">
    <property type="term" value="F:nucleic acid binding"/>
    <property type="evidence" value="ECO:0007669"/>
    <property type="project" value="InterPro"/>
</dbReference>
<accession>A0A8K0CX93</accession>
<dbReference type="GO" id="GO:0071897">
    <property type="term" value="P:DNA biosynthetic process"/>
    <property type="evidence" value="ECO:0007669"/>
    <property type="project" value="UniProtKB-ARBA"/>
</dbReference>
<dbReference type="OrthoDB" id="8052806at2759"/>
<dbReference type="EMBL" id="VTPC01007321">
    <property type="protein sequence ID" value="KAF2894124.1"/>
    <property type="molecule type" value="Genomic_DNA"/>
</dbReference>
<dbReference type="PANTHER" id="PTHR47331">
    <property type="entry name" value="PHD-TYPE DOMAIN-CONTAINING PROTEIN"/>
    <property type="match status" value="1"/>
</dbReference>